<dbReference type="InterPro" id="IPR003609">
    <property type="entry name" value="Pan_app"/>
</dbReference>
<feature type="signal peptide" evidence="2">
    <location>
        <begin position="1"/>
        <end position="22"/>
    </location>
</feature>
<dbReference type="Gene3D" id="3.50.4.10">
    <property type="entry name" value="Hepatocyte Growth Factor"/>
    <property type="match status" value="1"/>
</dbReference>
<dbReference type="AlphaFoldDB" id="A0AB34K958"/>
<dbReference type="Proteomes" id="UP001515480">
    <property type="component" value="Unassembled WGS sequence"/>
</dbReference>
<gene>
    <name evidence="4" type="ORF">AB1Y20_000360</name>
</gene>
<evidence type="ECO:0000313" key="5">
    <source>
        <dbReference type="Proteomes" id="UP001515480"/>
    </source>
</evidence>
<name>A0AB34K958_PRYPA</name>
<feature type="compositionally biased region" description="Basic and acidic residues" evidence="1">
    <location>
        <begin position="609"/>
        <end position="624"/>
    </location>
</feature>
<evidence type="ECO:0000313" key="4">
    <source>
        <dbReference type="EMBL" id="KAL1529411.1"/>
    </source>
</evidence>
<feature type="region of interest" description="Disordered" evidence="1">
    <location>
        <begin position="604"/>
        <end position="677"/>
    </location>
</feature>
<sequence>MHLHSIWCSLWILSIVVPLSRADFVRTIKPHPAEVNSLADSPAVPDVTTSSPPLSVVSSEWQQHQGRCCVQQRYVCPSPDTPKSLCARLSFEGTCSECQEWGHPSDACHKSEADCLACGKGGLYCRLGAQGAADSSQANAVASSPPQLHALWGASPPPAPPIPPTPPVHWSLGRQHIVKPQHVVSCSYIEGVEFVVKGSDEDVLALADEDAPVFHDYKLPSKEKCCESCARDAECVDFVYEYATQACVLLPHVPVDQIDQSVREGVVSGTAKISLTSPPPMPPPAARCTFASGMAYAGGVLPDATKTIAGERLNQHECCSACAAARDCGKFTLDSGLGACTLHRTYAQPYAVDSKLENTLIAGRLEMMNPLRNPLPPNRPPSPTTPDQPMQPLLGAFNYVQRSYPNPPSLHEHDDSESLQNVIAVASAAVGFLVLALLSLCTYCFFAPQLLTFVYHVSNGRLGRMHIGPQKMHYESCARSERSTRKSNSPILKGEIAREYVTIKVTVNANSMTQSKDVSIAGCTGFSDLRSRIFSAFAALKDIKQSNVFIFALARCDDDPPDAALQWLLVNSSSIMELVLLSEALMVLPEEDVSQNVDDMIVAFPKRSKSSDKRHGTSSRKPEANSRPACPFAITHRSVESDVQPLRQSAGARTHELFSMDDERVPRLTSRIPFDEN</sequence>
<feature type="chain" id="PRO_5044284305" description="Apple domain-containing protein" evidence="2">
    <location>
        <begin position="23"/>
        <end position="677"/>
    </location>
</feature>
<reference evidence="4 5" key="1">
    <citation type="journal article" date="2024" name="Science">
        <title>Giant polyketide synthase enzymes in the biosynthesis of giant marine polyether toxins.</title>
        <authorList>
            <person name="Fallon T.R."/>
            <person name="Shende V.V."/>
            <person name="Wierzbicki I.H."/>
            <person name="Pendleton A.L."/>
            <person name="Watervoot N.F."/>
            <person name="Auber R.P."/>
            <person name="Gonzalez D.J."/>
            <person name="Wisecaver J.H."/>
            <person name="Moore B.S."/>
        </authorList>
    </citation>
    <scope>NUCLEOTIDE SEQUENCE [LARGE SCALE GENOMIC DNA]</scope>
    <source>
        <strain evidence="4 5">12B1</strain>
    </source>
</reference>
<keyword evidence="2" id="KW-0732">Signal</keyword>
<proteinExistence type="predicted"/>
<feature type="region of interest" description="Disordered" evidence="1">
    <location>
        <begin position="371"/>
        <end position="392"/>
    </location>
</feature>
<organism evidence="4 5">
    <name type="scientific">Prymnesium parvum</name>
    <name type="common">Toxic golden alga</name>
    <dbReference type="NCBI Taxonomy" id="97485"/>
    <lineage>
        <taxon>Eukaryota</taxon>
        <taxon>Haptista</taxon>
        <taxon>Haptophyta</taxon>
        <taxon>Prymnesiophyceae</taxon>
        <taxon>Prymnesiales</taxon>
        <taxon>Prymnesiaceae</taxon>
        <taxon>Prymnesium</taxon>
    </lineage>
</organism>
<feature type="domain" description="Apple" evidence="3">
    <location>
        <begin position="218"/>
        <end position="256"/>
    </location>
</feature>
<feature type="compositionally biased region" description="Basic and acidic residues" evidence="1">
    <location>
        <begin position="653"/>
        <end position="666"/>
    </location>
</feature>
<accession>A0AB34K958</accession>
<protein>
    <recommendedName>
        <fullName evidence="3">Apple domain-containing protein</fullName>
    </recommendedName>
</protein>
<feature type="compositionally biased region" description="Pro residues" evidence="1">
    <location>
        <begin position="373"/>
        <end position="386"/>
    </location>
</feature>
<evidence type="ECO:0000259" key="3">
    <source>
        <dbReference type="Pfam" id="PF00024"/>
    </source>
</evidence>
<comment type="caution">
    <text evidence="4">The sequence shown here is derived from an EMBL/GenBank/DDBJ whole genome shotgun (WGS) entry which is preliminary data.</text>
</comment>
<dbReference type="Pfam" id="PF00024">
    <property type="entry name" value="PAN_1"/>
    <property type="match status" value="1"/>
</dbReference>
<dbReference type="EMBL" id="JBGBPQ010000001">
    <property type="protein sequence ID" value="KAL1529411.1"/>
    <property type="molecule type" value="Genomic_DNA"/>
</dbReference>
<keyword evidence="5" id="KW-1185">Reference proteome</keyword>
<evidence type="ECO:0000256" key="2">
    <source>
        <dbReference type="SAM" id="SignalP"/>
    </source>
</evidence>
<evidence type="ECO:0000256" key="1">
    <source>
        <dbReference type="SAM" id="MobiDB-lite"/>
    </source>
</evidence>